<protein>
    <submittedName>
        <fullName evidence="2">Uncharacterized protein</fullName>
    </submittedName>
</protein>
<keyword evidence="1" id="KW-0472">Membrane</keyword>
<evidence type="ECO:0000313" key="2">
    <source>
        <dbReference type="EMBL" id="KAK0433612.1"/>
    </source>
</evidence>
<keyword evidence="1" id="KW-0812">Transmembrane</keyword>
<gene>
    <name evidence="2" type="ORF">EV421DRAFT_1994812</name>
</gene>
<sequence length="199" mass="23647">MGLFFQIFILYNILLFITLFNVFSYFEVDNLASYVLPWMSFVTLLVFIVAVPYIEYYEGGDLILVSYLCSSSIVYNFYLRSEAGWFQSTGFYILAQALNHGLFYVYCTFRKEAYVAQFFYIHALIVYLFEDCFVQAYFLFTIFLPEPKDHIFDEMYRRRRSLSEKVFLALECVQLEHREHRSHPGTRLRDAAPPPPYSQ</sequence>
<name>A0AA39IZZ0_9AGAR</name>
<reference evidence="2" key="1">
    <citation type="submission" date="2023-06" db="EMBL/GenBank/DDBJ databases">
        <authorList>
            <consortium name="Lawrence Berkeley National Laboratory"/>
            <person name="Ahrendt S."/>
            <person name="Sahu N."/>
            <person name="Indic B."/>
            <person name="Wong-Bajracharya J."/>
            <person name="Merenyi Z."/>
            <person name="Ke H.-M."/>
            <person name="Monk M."/>
            <person name="Kocsube S."/>
            <person name="Drula E."/>
            <person name="Lipzen A."/>
            <person name="Balint B."/>
            <person name="Henrissat B."/>
            <person name="Andreopoulos B."/>
            <person name="Martin F.M."/>
            <person name="Harder C.B."/>
            <person name="Rigling D."/>
            <person name="Ford K.L."/>
            <person name="Foster G.D."/>
            <person name="Pangilinan J."/>
            <person name="Papanicolaou A."/>
            <person name="Barry K."/>
            <person name="LaButti K."/>
            <person name="Viragh M."/>
            <person name="Koriabine M."/>
            <person name="Yan M."/>
            <person name="Riley R."/>
            <person name="Champramary S."/>
            <person name="Plett K.L."/>
            <person name="Tsai I.J."/>
            <person name="Slot J."/>
            <person name="Sipos G."/>
            <person name="Plett J."/>
            <person name="Nagy L.G."/>
            <person name="Grigoriev I.V."/>
        </authorList>
    </citation>
    <scope>NUCLEOTIDE SEQUENCE</scope>
    <source>
        <strain evidence="2">FPL87.14</strain>
    </source>
</reference>
<feature type="transmembrane region" description="Helical" evidence="1">
    <location>
        <begin position="118"/>
        <end position="140"/>
    </location>
</feature>
<dbReference type="AlphaFoldDB" id="A0AA39IZZ0"/>
<dbReference type="Proteomes" id="UP001175226">
    <property type="component" value="Unassembled WGS sequence"/>
</dbReference>
<feature type="transmembrane region" description="Helical" evidence="1">
    <location>
        <begin position="85"/>
        <end position="106"/>
    </location>
</feature>
<keyword evidence="3" id="KW-1185">Reference proteome</keyword>
<proteinExistence type="predicted"/>
<evidence type="ECO:0000256" key="1">
    <source>
        <dbReference type="SAM" id="Phobius"/>
    </source>
</evidence>
<evidence type="ECO:0000313" key="3">
    <source>
        <dbReference type="Proteomes" id="UP001175226"/>
    </source>
</evidence>
<feature type="transmembrane region" description="Helical" evidence="1">
    <location>
        <begin position="7"/>
        <end position="26"/>
    </location>
</feature>
<keyword evidence="1" id="KW-1133">Transmembrane helix</keyword>
<comment type="caution">
    <text evidence="2">The sequence shown here is derived from an EMBL/GenBank/DDBJ whole genome shotgun (WGS) entry which is preliminary data.</text>
</comment>
<accession>A0AA39IZZ0</accession>
<dbReference type="EMBL" id="JAUEPT010000079">
    <property type="protein sequence ID" value="KAK0433612.1"/>
    <property type="molecule type" value="Genomic_DNA"/>
</dbReference>
<organism evidence="2 3">
    <name type="scientific">Armillaria borealis</name>
    <dbReference type="NCBI Taxonomy" id="47425"/>
    <lineage>
        <taxon>Eukaryota</taxon>
        <taxon>Fungi</taxon>
        <taxon>Dikarya</taxon>
        <taxon>Basidiomycota</taxon>
        <taxon>Agaricomycotina</taxon>
        <taxon>Agaricomycetes</taxon>
        <taxon>Agaricomycetidae</taxon>
        <taxon>Agaricales</taxon>
        <taxon>Marasmiineae</taxon>
        <taxon>Physalacriaceae</taxon>
        <taxon>Armillaria</taxon>
    </lineage>
</organism>
<feature type="transmembrane region" description="Helical" evidence="1">
    <location>
        <begin position="32"/>
        <end position="54"/>
    </location>
</feature>